<proteinExistence type="predicted"/>
<comment type="caution">
    <text evidence="1">The sequence shown here is derived from an EMBL/GenBank/DDBJ whole genome shotgun (WGS) entry which is preliminary data.</text>
</comment>
<organism evidence="1 2">
    <name type="scientific">Rubritalea spongiae</name>
    <dbReference type="NCBI Taxonomy" id="430797"/>
    <lineage>
        <taxon>Bacteria</taxon>
        <taxon>Pseudomonadati</taxon>
        <taxon>Verrucomicrobiota</taxon>
        <taxon>Verrucomicrobiia</taxon>
        <taxon>Verrucomicrobiales</taxon>
        <taxon>Rubritaleaceae</taxon>
        <taxon>Rubritalea</taxon>
    </lineage>
</organism>
<name>A0ABW5DZG6_9BACT</name>
<dbReference type="Proteomes" id="UP001597297">
    <property type="component" value="Unassembled WGS sequence"/>
</dbReference>
<gene>
    <name evidence="1" type="ORF">ACFSQZ_00885</name>
</gene>
<keyword evidence="2" id="KW-1185">Reference proteome</keyword>
<accession>A0ABW5DZG6</accession>
<dbReference type="EMBL" id="JBHUJC010000001">
    <property type="protein sequence ID" value="MFD2275010.1"/>
    <property type="molecule type" value="Genomic_DNA"/>
</dbReference>
<protein>
    <submittedName>
        <fullName evidence="1">Uncharacterized protein</fullName>
    </submittedName>
</protein>
<dbReference type="RefSeq" id="WP_377096079.1">
    <property type="nucleotide sequence ID" value="NZ_JBHSJM010000001.1"/>
</dbReference>
<reference evidence="2" key="1">
    <citation type="journal article" date="2019" name="Int. J. Syst. Evol. Microbiol.">
        <title>The Global Catalogue of Microorganisms (GCM) 10K type strain sequencing project: providing services to taxonomists for standard genome sequencing and annotation.</title>
        <authorList>
            <consortium name="The Broad Institute Genomics Platform"/>
            <consortium name="The Broad Institute Genome Sequencing Center for Infectious Disease"/>
            <person name="Wu L."/>
            <person name="Ma J."/>
        </authorList>
    </citation>
    <scope>NUCLEOTIDE SEQUENCE [LARGE SCALE GENOMIC DNA]</scope>
    <source>
        <strain evidence="2">JCM 16545</strain>
    </source>
</reference>
<evidence type="ECO:0000313" key="2">
    <source>
        <dbReference type="Proteomes" id="UP001597297"/>
    </source>
</evidence>
<sequence length="290" mass="33424">MSCFCVWLLLGAFFLYGGIAAGAPVSLEETLDKLAGEAVRGFPKLRGNQAQSEYRAELVKRWQSTDAGEIDLQELNELKRRTRDYDGYVWQDLIKRFELANLDDDLSRYLFMKASERSLSAEEFYVLGVLLDERLKVVLEEREERSKERLRLIGKGYTAYVREHKKDPGKIEFCAAERATCFAVDPETGAKVAWIYVGAGPAEIRGGNRYRMVAYSPFKVGRAKDKRWVVYKGGMLGEWKDETVQKHVAAMHLENMQVAREEERKEEEKVKVKRVTKAKPELLITIREIW</sequence>
<evidence type="ECO:0000313" key="1">
    <source>
        <dbReference type="EMBL" id="MFD2275010.1"/>
    </source>
</evidence>